<feature type="binding site" evidence="11">
    <location>
        <begin position="191"/>
        <end position="192"/>
    </location>
    <ligand>
        <name>substrate</name>
    </ligand>
</feature>
<evidence type="ECO:0000256" key="3">
    <source>
        <dbReference type="ARBA" id="ARBA00008008"/>
    </source>
</evidence>
<dbReference type="EMBL" id="DROK01000138">
    <property type="protein sequence ID" value="HHI97118.1"/>
    <property type="molecule type" value="Genomic_DNA"/>
</dbReference>
<evidence type="ECO:0000256" key="10">
    <source>
        <dbReference type="ARBA" id="ARBA00023027"/>
    </source>
</evidence>
<dbReference type="InterPro" id="IPR050074">
    <property type="entry name" value="DHO_dehydrogenase"/>
</dbReference>
<dbReference type="PANTHER" id="PTHR48109">
    <property type="entry name" value="DIHYDROOROTATE DEHYDROGENASE (QUINONE), MITOCHONDRIAL-RELATED"/>
    <property type="match status" value="1"/>
</dbReference>
<dbReference type="InterPro" id="IPR024920">
    <property type="entry name" value="Dihydroorotate_DH_1"/>
</dbReference>
<comment type="pathway">
    <text evidence="2 11">Pyrimidine metabolism; UMP biosynthesis via de novo pathway.</text>
</comment>
<proteinExistence type="inferred from homology"/>
<comment type="cofactor">
    <cofactor evidence="11">
        <name>FMN</name>
        <dbReference type="ChEBI" id="CHEBI:58210"/>
    </cofactor>
    <text evidence="11">Binds 1 FMN per subunit.</text>
</comment>
<evidence type="ECO:0000256" key="7">
    <source>
        <dbReference type="ARBA" id="ARBA00022643"/>
    </source>
</evidence>
<dbReference type="SUPFAM" id="SSF51395">
    <property type="entry name" value="FMN-linked oxidoreductases"/>
    <property type="match status" value="1"/>
</dbReference>
<evidence type="ECO:0000256" key="6">
    <source>
        <dbReference type="ARBA" id="ARBA00022630"/>
    </source>
</evidence>
<keyword evidence="7 11" id="KW-0288">FMN</keyword>
<comment type="caution">
    <text evidence="13">The sequence shown here is derived from an EMBL/GenBank/DDBJ whole genome shotgun (WGS) entry which is preliminary data.</text>
</comment>
<keyword evidence="8 11" id="KW-0665">Pyrimidine biosynthesis</keyword>
<accession>A0A7V5NZX8</accession>
<evidence type="ECO:0000256" key="8">
    <source>
        <dbReference type="ARBA" id="ARBA00022975"/>
    </source>
</evidence>
<dbReference type="InterPro" id="IPR033888">
    <property type="entry name" value="DHOD_1B"/>
</dbReference>
<evidence type="ECO:0000256" key="2">
    <source>
        <dbReference type="ARBA" id="ARBA00004725"/>
    </source>
</evidence>
<evidence type="ECO:0000256" key="1">
    <source>
        <dbReference type="ARBA" id="ARBA00004496"/>
    </source>
</evidence>
<evidence type="ECO:0000256" key="4">
    <source>
        <dbReference type="ARBA" id="ARBA00011669"/>
    </source>
</evidence>
<feature type="binding site" evidence="11">
    <location>
        <position position="127"/>
    </location>
    <ligand>
        <name>substrate</name>
    </ligand>
</feature>
<dbReference type="NCBIfam" id="TIGR01037">
    <property type="entry name" value="pyrD_sub1_fam"/>
    <property type="match status" value="1"/>
</dbReference>
<dbReference type="InterPro" id="IPR001295">
    <property type="entry name" value="Dihydroorotate_DH_CS"/>
</dbReference>
<dbReference type="GO" id="GO:0005737">
    <property type="term" value="C:cytoplasm"/>
    <property type="evidence" value="ECO:0007669"/>
    <property type="project" value="UniProtKB-SubCell"/>
</dbReference>
<feature type="binding site" evidence="11">
    <location>
        <begin position="69"/>
        <end position="73"/>
    </location>
    <ligand>
        <name>substrate</name>
    </ligand>
</feature>
<dbReference type="UniPathway" id="UPA00070"/>
<dbReference type="PROSITE" id="PS00912">
    <property type="entry name" value="DHODEHASE_2"/>
    <property type="match status" value="1"/>
</dbReference>
<evidence type="ECO:0000256" key="11">
    <source>
        <dbReference type="HAMAP-Rule" id="MF_00224"/>
    </source>
</evidence>
<feature type="binding site" evidence="11">
    <location>
        <position position="100"/>
    </location>
    <ligand>
        <name>FMN</name>
        <dbReference type="ChEBI" id="CHEBI:58210"/>
    </ligand>
</feature>
<comment type="caution">
    <text evidence="11">Lacks conserved residue(s) required for the propagation of feature annotation.</text>
</comment>
<dbReference type="InterPro" id="IPR005720">
    <property type="entry name" value="Dihydroorotate_DH_cat"/>
</dbReference>
<dbReference type="CDD" id="cd04740">
    <property type="entry name" value="DHOD_1B_like"/>
    <property type="match status" value="1"/>
</dbReference>
<evidence type="ECO:0000256" key="9">
    <source>
        <dbReference type="ARBA" id="ARBA00023002"/>
    </source>
</evidence>
<comment type="subunit">
    <text evidence="4">Heterotetramer of 2 PyrK and 2 PyrD type B subunits.</text>
</comment>
<reference evidence="13" key="1">
    <citation type="journal article" date="2020" name="mSystems">
        <title>Genome- and Community-Level Interaction Insights into Carbon Utilization and Element Cycling Functions of Hydrothermarchaeota in Hydrothermal Sediment.</title>
        <authorList>
            <person name="Zhou Z."/>
            <person name="Liu Y."/>
            <person name="Xu W."/>
            <person name="Pan J."/>
            <person name="Luo Z.H."/>
            <person name="Li M."/>
        </authorList>
    </citation>
    <scope>NUCLEOTIDE SEQUENCE [LARGE SCALE GENOMIC DNA]</scope>
    <source>
        <strain evidence="13">HyVt-533</strain>
    </source>
</reference>
<dbReference type="NCBIfam" id="NF005574">
    <property type="entry name" value="PRK07259.1"/>
    <property type="match status" value="1"/>
</dbReference>
<feature type="binding site" evidence="11">
    <location>
        <position position="165"/>
    </location>
    <ligand>
        <name>FMN</name>
        <dbReference type="ChEBI" id="CHEBI:58210"/>
    </ligand>
</feature>
<keyword evidence="10" id="KW-0520">NAD</keyword>
<feature type="active site" description="Nucleophile" evidence="11">
    <location>
        <position position="130"/>
    </location>
</feature>
<dbReference type="GO" id="GO:0004152">
    <property type="term" value="F:dihydroorotate dehydrogenase activity"/>
    <property type="evidence" value="ECO:0007669"/>
    <property type="project" value="UniProtKB-UniRule"/>
</dbReference>
<gene>
    <name evidence="11" type="primary">pyrD</name>
    <name evidence="13" type="ORF">ENJ96_04630</name>
</gene>
<comment type="similarity">
    <text evidence="3 11">Belongs to the dihydroorotate dehydrogenase family. Type 1 subfamily.</text>
</comment>
<dbReference type="PIRSF" id="PIRSF000164">
    <property type="entry name" value="DHO_oxidase"/>
    <property type="match status" value="1"/>
</dbReference>
<feature type="binding site" evidence="11">
    <location>
        <position position="216"/>
    </location>
    <ligand>
        <name>FMN</name>
        <dbReference type="ChEBI" id="CHEBI:58210"/>
    </ligand>
</feature>
<keyword evidence="5 11" id="KW-0963">Cytoplasm</keyword>
<name>A0A7V5NZX8_9BACT</name>
<evidence type="ECO:0000259" key="12">
    <source>
        <dbReference type="Pfam" id="PF01180"/>
    </source>
</evidence>
<feature type="binding site" evidence="11">
    <location>
        <position position="21"/>
    </location>
    <ligand>
        <name>FMN</name>
        <dbReference type="ChEBI" id="CHEBI:58210"/>
    </ligand>
</feature>
<dbReference type="PANTHER" id="PTHR48109:SF1">
    <property type="entry name" value="DIHYDROOROTATE DEHYDROGENASE (FUMARATE)"/>
    <property type="match status" value="1"/>
</dbReference>
<dbReference type="InterPro" id="IPR049622">
    <property type="entry name" value="Dihydroorotate_DH_I"/>
</dbReference>
<feature type="binding site" evidence="11">
    <location>
        <begin position="264"/>
        <end position="265"/>
    </location>
    <ligand>
        <name>FMN</name>
        <dbReference type="ChEBI" id="CHEBI:58210"/>
    </ligand>
</feature>
<feature type="binding site" evidence="11">
    <location>
        <position position="45"/>
    </location>
    <ligand>
        <name>substrate</name>
    </ligand>
</feature>
<dbReference type="Pfam" id="PF01180">
    <property type="entry name" value="DHO_dh"/>
    <property type="match status" value="1"/>
</dbReference>
<dbReference type="HAMAP" id="MF_00224">
    <property type="entry name" value="DHO_dh_type1"/>
    <property type="match status" value="1"/>
</dbReference>
<feature type="domain" description="Dihydroorotate dehydrogenase catalytic" evidence="12">
    <location>
        <begin position="4"/>
        <end position="285"/>
    </location>
</feature>
<dbReference type="AlphaFoldDB" id="A0A7V5NZX8"/>
<sequence length="304" mass="32109">MPDLSVQVGPLTLKNPLLLASGTWGFGEGLSHHLDLSVLGGVVTKGISLNPRPGNPPPRLAETPCGLINAIGLENPGVKVFREKILPSLLAKIKGPILVNVFGESREEFLAVVEALKDEPVAGFELNVSCPNVEKGGLSFAQDPEAVKTLVQEVREVYTGFLSVKLSPVGPVLAVAEAALKAGADALTAANTYPALAVDLWQRRPALSRPGGGLSGPAIKPLTLKLVFDLWQRFKAPILASGGISSGRDVLEYILCGAAACQIGTATLIDPENPARILRETEKLLTALKEEKIFPLRGSLRLDA</sequence>
<dbReference type="PROSITE" id="PS00911">
    <property type="entry name" value="DHODEHASE_1"/>
    <property type="match status" value="1"/>
</dbReference>
<comment type="catalytic activity">
    <reaction evidence="11">
        <text>(S)-dihydroorotate + A = orotate + AH2</text>
        <dbReference type="Rhea" id="RHEA:18073"/>
        <dbReference type="ChEBI" id="CHEBI:13193"/>
        <dbReference type="ChEBI" id="CHEBI:17499"/>
        <dbReference type="ChEBI" id="CHEBI:30839"/>
        <dbReference type="ChEBI" id="CHEBI:30864"/>
    </reaction>
</comment>
<dbReference type="GO" id="GO:0044205">
    <property type="term" value="P:'de novo' UMP biosynthetic process"/>
    <property type="evidence" value="ECO:0007669"/>
    <property type="project" value="UniProtKB-UniRule"/>
</dbReference>
<evidence type="ECO:0000313" key="13">
    <source>
        <dbReference type="EMBL" id="HHI97118.1"/>
    </source>
</evidence>
<feature type="binding site" evidence="11">
    <location>
        <begin position="242"/>
        <end position="243"/>
    </location>
    <ligand>
        <name>FMN</name>
        <dbReference type="ChEBI" id="CHEBI:58210"/>
    </ligand>
</feature>
<evidence type="ECO:0000256" key="5">
    <source>
        <dbReference type="ARBA" id="ARBA00022490"/>
    </source>
</evidence>
<dbReference type="Gene3D" id="3.20.20.70">
    <property type="entry name" value="Aldolase class I"/>
    <property type="match status" value="1"/>
</dbReference>
<dbReference type="InterPro" id="IPR012135">
    <property type="entry name" value="Dihydroorotate_DH_1_2"/>
</dbReference>
<comment type="function">
    <text evidence="11">Catalyzes the conversion of dihydroorotate to orotate.</text>
</comment>
<feature type="binding site" evidence="11">
    <location>
        <position position="127"/>
    </location>
    <ligand>
        <name>FMN</name>
        <dbReference type="ChEBI" id="CHEBI:58210"/>
    </ligand>
</feature>
<organism evidence="13">
    <name type="scientific">Thermodesulfatator atlanticus</name>
    <dbReference type="NCBI Taxonomy" id="501497"/>
    <lineage>
        <taxon>Bacteria</taxon>
        <taxon>Pseudomonadati</taxon>
        <taxon>Thermodesulfobacteriota</taxon>
        <taxon>Thermodesulfobacteria</taxon>
        <taxon>Thermodesulfobacteriales</taxon>
        <taxon>Thermodesulfatatoraceae</taxon>
        <taxon>Thermodesulfatator</taxon>
    </lineage>
</organism>
<dbReference type="InterPro" id="IPR013785">
    <property type="entry name" value="Aldolase_TIM"/>
</dbReference>
<comment type="subcellular location">
    <subcellularLocation>
        <location evidence="1 11">Cytoplasm</location>
    </subcellularLocation>
</comment>
<protein>
    <recommendedName>
        <fullName evidence="11">Dihydroorotate dehydrogenase</fullName>
        <shortName evidence="11">DHOD</shortName>
        <shortName evidence="11">DHODase</shortName>
        <shortName evidence="11">DHOdehase</shortName>
        <ecNumber evidence="11">1.3.-.-</ecNumber>
    </recommendedName>
</protein>
<dbReference type="GO" id="GO:0006207">
    <property type="term" value="P:'de novo' pyrimidine nucleobase biosynthetic process"/>
    <property type="evidence" value="ECO:0007669"/>
    <property type="project" value="InterPro"/>
</dbReference>
<dbReference type="EC" id="1.3.-.-" evidence="11"/>
<dbReference type="Proteomes" id="UP000886101">
    <property type="component" value="Unassembled WGS sequence"/>
</dbReference>
<feature type="binding site" evidence="11">
    <location>
        <begin position="45"/>
        <end position="46"/>
    </location>
    <ligand>
        <name>FMN</name>
        <dbReference type="ChEBI" id="CHEBI:58210"/>
    </ligand>
</feature>
<keyword evidence="9 11" id="KW-0560">Oxidoreductase</keyword>
<keyword evidence="6 11" id="KW-0285">Flavoprotein</keyword>